<evidence type="ECO:0000256" key="4">
    <source>
        <dbReference type="ARBA" id="ARBA00023163"/>
    </source>
</evidence>
<dbReference type="Gene3D" id="1.10.10.10">
    <property type="entry name" value="Winged helix-like DNA-binding domain superfamily/Winged helix DNA-binding domain"/>
    <property type="match status" value="1"/>
</dbReference>
<keyword evidence="7" id="KW-1185">Reference proteome</keyword>
<accession>A0A1H6Y0I3</accession>
<keyword evidence="4" id="KW-0804">Transcription</keyword>
<comment type="similarity">
    <text evidence="1">Belongs to the LysR transcriptional regulatory family.</text>
</comment>
<sequence length="319" mass="35109">MNLSGFDLNLLRVLDALLAEHSTVRAGQRVGLSQPAVSAALKRLRQSLGDDLFIRRGQRLEPTEFARSIAEPLRELLDDAETLLSGPRQFDPASARMRFRISGSDFFAEMLMPELGERIAAEAPGILLQLVDLVPDNYIDTLETYAVDLALIPKPDLPGWLDWQGLFSSYFSVIARRGHPELSRLAIAPGDTIPLEAYCALGHIVFSVEGNTTAMGDAALARVGRTRRVVMTLPSFYGVHSVVAGSDHVALVPRQLACRLQHRLGLDVFAPPMPIPTPSLGMIWHKRFTNAPAHRWLRGQIAALLEPLHEDRPAHLDAG</sequence>
<dbReference type="STRING" id="1227549.SAMN05444007_104198"/>
<dbReference type="PANTHER" id="PTHR30118:SF15">
    <property type="entry name" value="TRANSCRIPTIONAL REGULATORY PROTEIN"/>
    <property type="match status" value="1"/>
</dbReference>
<dbReference type="Pfam" id="PF00126">
    <property type="entry name" value="HTH_1"/>
    <property type="match status" value="1"/>
</dbReference>
<evidence type="ECO:0000313" key="7">
    <source>
        <dbReference type="Proteomes" id="UP000199379"/>
    </source>
</evidence>
<name>A0A1H6Y0I3_9RHOB</name>
<proteinExistence type="inferred from homology"/>
<dbReference type="SUPFAM" id="SSF53850">
    <property type="entry name" value="Periplasmic binding protein-like II"/>
    <property type="match status" value="1"/>
</dbReference>
<dbReference type="EMBL" id="FNYD01000004">
    <property type="protein sequence ID" value="SEJ33404.1"/>
    <property type="molecule type" value="Genomic_DNA"/>
</dbReference>
<dbReference type="RefSeq" id="WP_092364925.1">
    <property type="nucleotide sequence ID" value="NZ_BMGV01000004.1"/>
</dbReference>
<dbReference type="InterPro" id="IPR037402">
    <property type="entry name" value="YidZ_PBP2"/>
</dbReference>
<reference evidence="6 7" key="1">
    <citation type="submission" date="2016-10" db="EMBL/GenBank/DDBJ databases">
        <authorList>
            <person name="de Groot N.N."/>
        </authorList>
    </citation>
    <scope>NUCLEOTIDE SEQUENCE [LARGE SCALE GENOMIC DNA]</scope>
    <source>
        <strain evidence="6 7">DSM 29340</strain>
    </source>
</reference>
<organism evidence="6 7">
    <name type="scientific">Cribrihabitans marinus</name>
    <dbReference type="NCBI Taxonomy" id="1227549"/>
    <lineage>
        <taxon>Bacteria</taxon>
        <taxon>Pseudomonadati</taxon>
        <taxon>Pseudomonadota</taxon>
        <taxon>Alphaproteobacteria</taxon>
        <taxon>Rhodobacterales</taxon>
        <taxon>Paracoccaceae</taxon>
        <taxon>Cribrihabitans</taxon>
    </lineage>
</organism>
<dbReference type="InterPro" id="IPR036388">
    <property type="entry name" value="WH-like_DNA-bd_sf"/>
</dbReference>
<dbReference type="AlphaFoldDB" id="A0A1H6Y0I3"/>
<gene>
    <name evidence="6" type="ORF">SAMN05444007_104198</name>
</gene>
<dbReference type="InterPro" id="IPR050389">
    <property type="entry name" value="LysR-type_TF"/>
</dbReference>
<dbReference type="InterPro" id="IPR005119">
    <property type="entry name" value="LysR_subst-bd"/>
</dbReference>
<dbReference type="InterPro" id="IPR036390">
    <property type="entry name" value="WH_DNA-bd_sf"/>
</dbReference>
<dbReference type="Pfam" id="PF03466">
    <property type="entry name" value="LysR_substrate"/>
    <property type="match status" value="1"/>
</dbReference>
<dbReference type="InterPro" id="IPR000847">
    <property type="entry name" value="LysR_HTH_N"/>
</dbReference>
<evidence type="ECO:0000256" key="1">
    <source>
        <dbReference type="ARBA" id="ARBA00009437"/>
    </source>
</evidence>
<evidence type="ECO:0000256" key="3">
    <source>
        <dbReference type="ARBA" id="ARBA00023125"/>
    </source>
</evidence>
<keyword evidence="2" id="KW-0805">Transcription regulation</keyword>
<dbReference type="GO" id="GO:0003677">
    <property type="term" value="F:DNA binding"/>
    <property type="evidence" value="ECO:0007669"/>
    <property type="project" value="UniProtKB-KW"/>
</dbReference>
<keyword evidence="3 6" id="KW-0238">DNA-binding</keyword>
<protein>
    <submittedName>
        <fullName evidence="6">DNA-binding transcriptional regulator, LysR family</fullName>
    </submittedName>
</protein>
<evidence type="ECO:0000256" key="2">
    <source>
        <dbReference type="ARBA" id="ARBA00023015"/>
    </source>
</evidence>
<dbReference type="Proteomes" id="UP000199379">
    <property type="component" value="Unassembled WGS sequence"/>
</dbReference>
<dbReference type="SUPFAM" id="SSF46785">
    <property type="entry name" value="Winged helix' DNA-binding domain"/>
    <property type="match status" value="1"/>
</dbReference>
<evidence type="ECO:0000259" key="5">
    <source>
        <dbReference type="PROSITE" id="PS50931"/>
    </source>
</evidence>
<dbReference type="Gene3D" id="3.40.190.10">
    <property type="entry name" value="Periplasmic binding protein-like II"/>
    <property type="match status" value="2"/>
</dbReference>
<dbReference type="PRINTS" id="PR00039">
    <property type="entry name" value="HTHLYSR"/>
</dbReference>
<feature type="domain" description="HTH lysR-type" evidence="5">
    <location>
        <begin position="6"/>
        <end position="63"/>
    </location>
</feature>
<dbReference type="PROSITE" id="PS50931">
    <property type="entry name" value="HTH_LYSR"/>
    <property type="match status" value="1"/>
</dbReference>
<dbReference type="CDD" id="cd08417">
    <property type="entry name" value="PBP2_Nitroaromatics_like"/>
    <property type="match status" value="1"/>
</dbReference>
<dbReference type="GO" id="GO:0003700">
    <property type="term" value="F:DNA-binding transcription factor activity"/>
    <property type="evidence" value="ECO:0007669"/>
    <property type="project" value="InterPro"/>
</dbReference>
<dbReference type="PANTHER" id="PTHR30118">
    <property type="entry name" value="HTH-TYPE TRANSCRIPTIONAL REGULATOR LEUO-RELATED"/>
    <property type="match status" value="1"/>
</dbReference>
<evidence type="ECO:0000313" key="6">
    <source>
        <dbReference type="EMBL" id="SEJ33404.1"/>
    </source>
</evidence>
<dbReference type="OrthoDB" id="528082at2"/>